<feature type="transmembrane region" description="Helical" evidence="6">
    <location>
        <begin position="364"/>
        <end position="386"/>
    </location>
</feature>
<dbReference type="PANTHER" id="PTHR43304:SF1">
    <property type="entry name" value="PAC DOMAIN-CONTAINING PROTEIN"/>
    <property type="match status" value="1"/>
</dbReference>
<dbReference type="Pfam" id="PF13188">
    <property type="entry name" value="PAS_8"/>
    <property type="match status" value="1"/>
</dbReference>
<dbReference type="PANTHER" id="PTHR43304">
    <property type="entry name" value="PHYTOCHROME-LIKE PROTEIN CPH1"/>
    <property type="match status" value="1"/>
</dbReference>
<proteinExistence type="predicted"/>
<dbReference type="InterPro" id="IPR001610">
    <property type="entry name" value="PAC"/>
</dbReference>
<keyword evidence="4" id="KW-0808">Transferase</keyword>
<feature type="transmembrane region" description="Helical" evidence="6">
    <location>
        <begin position="112"/>
        <end position="130"/>
    </location>
</feature>
<evidence type="ECO:0000259" key="9">
    <source>
        <dbReference type="PROSITE" id="PS50113"/>
    </source>
</evidence>
<dbReference type="InterPro" id="IPR036097">
    <property type="entry name" value="HisK_dim/P_sf"/>
</dbReference>
<dbReference type="InterPro" id="IPR035965">
    <property type="entry name" value="PAS-like_dom_sf"/>
</dbReference>
<dbReference type="InterPro" id="IPR013655">
    <property type="entry name" value="PAS_fold_3"/>
</dbReference>
<keyword evidence="5" id="KW-0418">Kinase</keyword>
<dbReference type="SUPFAM" id="SSF53850">
    <property type="entry name" value="Periplasmic binding protein-like II"/>
    <property type="match status" value="1"/>
</dbReference>
<evidence type="ECO:0000313" key="10">
    <source>
        <dbReference type="EMBL" id="RAU23446.1"/>
    </source>
</evidence>
<dbReference type="InterPro" id="IPR004358">
    <property type="entry name" value="Sig_transdc_His_kin-like_C"/>
</dbReference>
<feature type="domain" description="PAS" evidence="8">
    <location>
        <begin position="533"/>
        <end position="577"/>
    </location>
</feature>
<dbReference type="FunFam" id="3.30.565.10:FF:000006">
    <property type="entry name" value="Sensor histidine kinase WalK"/>
    <property type="match status" value="1"/>
</dbReference>
<keyword evidence="11" id="KW-1185">Reference proteome</keyword>
<evidence type="ECO:0000256" key="5">
    <source>
        <dbReference type="ARBA" id="ARBA00022777"/>
    </source>
</evidence>
<dbReference type="SUPFAM" id="SSF55785">
    <property type="entry name" value="PYP-like sensor domain (PAS domain)"/>
    <property type="match status" value="2"/>
</dbReference>
<dbReference type="InterPro" id="IPR000014">
    <property type="entry name" value="PAS"/>
</dbReference>
<protein>
    <recommendedName>
        <fullName evidence="2">histidine kinase</fullName>
        <ecNumber evidence="2">2.7.13.3</ecNumber>
    </recommendedName>
</protein>
<dbReference type="NCBIfam" id="TIGR00229">
    <property type="entry name" value="sensory_box"/>
    <property type="match status" value="2"/>
</dbReference>
<comment type="catalytic activity">
    <reaction evidence="1">
        <text>ATP + protein L-histidine = ADP + protein N-phospho-L-histidine.</text>
        <dbReference type="EC" id="2.7.13.3"/>
    </reaction>
</comment>
<dbReference type="OrthoDB" id="7316129at2"/>
<dbReference type="GO" id="GO:0000155">
    <property type="term" value="F:phosphorelay sensor kinase activity"/>
    <property type="evidence" value="ECO:0007669"/>
    <property type="project" value="InterPro"/>
</dbReference>
<dbReference type="SMART" id="SM00388">
    <property type="entry name" value="HisKA"/>
    <property type="match status" value="1"/>
</dbReference>
<dbReference type="SMART" id="SM00062">
    <property type="entry name" value="PBPb"/>
    <property type="match status" value="1"/>
</dbReference>
<reference evidence="10 11" key="1">
    <citation type="submission" date="2017-11" db="EMBL/GenBank/DDBJ databases">
        <title>Draft genome sequence of magnetotactic bacterium Magnetospirillum kuznetsovii LBB-42.</title>
        <authorList>
            <person name="Grouzdev D.S."/>
            <person name="Rysina M.S."/>
            <person name="Baslerov R.V."/>
            <person name="Koziaeva V."/>
        </authorList>
    </citation>
    <scope>NUCLEOTIDE SEQUENCE [LARGE SCALE GENOMIC DNA]</scope>
    <source>
        <strain evidence="10 11">LBB-42</strain>
    </source>
</reference>
<evidence type="ECO:0000259" key="8">
    <source>
        <dbReference type="PROSITE" id="PS50112"/>
    </source>
</evidence>
<dbReference type="PROSITE" id="PS50112">
    <property type="entry name" value="PAS"/>
    <property type="match status" value="2"/>
</dbReference>
<dbReference type="Gene3D" id="3.30.565.10">
    <property type="entry name" value="Histidine kinase-like ATPase, C-terminal domain"/>
    <property type="match status" value="1"/>
</dbReference>
<feature type="domain" description="PAS" evidence="8">
    <location>
        <begin position="407"/>
        <end position="477"/>
    </location>
</feature>
<dbReference type="Pfam" id="PF00497">
    <property type="entry name" value="SBP_bac_3"/>
    <property type="match status" value="1"/>
</dbReference>
<evidence type="ECO:0000313" key="11">
    <source>
        <dbReference type="Proteomes" id="UP000251075"/>
    </source>
</evidence>
<dbReference type="CDD" id="cd13706">
    <property type="entry name" value="PBP2_HisK_like_1"/>
    <property type="match status" value="1"/>
</dbReference>
<keyword evidence="6" id="KW-0472">Membrane</keyword>
<keyword evidence="6" id="KW-0812">Transmembrane</keyword>
<comment type="caution">
    <text evidence="10">The sequence shown here is derived from an EMBL/GenBank/DDBJ whole genome shotgun (WGS) entry which is preliminary data.</text>
</comment>
<dbReference type="InterPro" id="IPR000700">
    <property type="entry name" value="PAS-assoc_C"/>
</dbReference>
<keyword evidence="3" id="KW-0597">Phosphoprotein</keyword>
<dbReference type="InterPro" id="IPR052162">
    <property type="entry name" value="Sensor_kinase/Photoreceptor"/>
</dbReference>
<gene>
    <name evidence="10" type="ORF">CU669_04815</name>
</gene>
<dbReference type="Pfam" id="PF00512">
    <property type="entry name" value="HisKA"/>
    <property type="match status" value="1"/>
</dbReference>
<dbReference type="EC" id="2.7.13.3" evidence="2"/>
<dbReference type="Proteomes" id="UP000251075">
    <property type="component" value="Unassembled WGS sequence"/>
</dbReference>
<dbReference type="SMART" id="SM00086">
    <property type="entry name" value="PAC"/>
    <property type="match status" value="2"/>
</dbReference>
<dbReference type="SMART" id="SM00387">
    <property type="entry name" value="HATPase_c"/>
    <property type="match status" value="1"/>
</dbReference>
<feature type="domain" description="Histidine kinase" evidence="7">
    <location>
        <begin position="679"/>
        <end position="894"/>
    </location>
</feature>
<dbReference type="SMART" id="SM00091">
    <property type="entry name" value="PAS"/>
    <property type="match status" value="2"/>
</dbReference>
<dbReference type="InterPro" id="IPR001638">
    <property type="entry name" value="Solute-binding_3/MltF_N"/>
</dbReference>
<evidence type="ECO:0000259" key="7">
    <source>
        <dbReference type="PROSITE" id="PS50109"/>
    </source>
</evidence>
<dbReference type="SUPFAM" id="SSF47384">
    <property type="entry name" value="Homodimeric domain of signal transducing histidine kinase"/>
    <property type="match status" value="1"/>
</dbReference>
<dbReference type="PROSITE" id="PS50113">
    <property type="entry name" value="PAC"/>
    <property type="match status" value="2"/>
</dbReference>
<dbReference type="CDD" id="cd00130">
    <property type="entry name" value="PAS"/>
    <property type="match status" value="2"/>
</dbReference>
<feature type="domain" description="PAC" evidence="9">
    <location>
        <begin position="480"/>
        <end position="532"/>
    </location>
</feature>
<dbReference type="AlphaFoldDB" id="A0A364P2D4"/>
<accession>A0A364P2D4</accession>
<feature type="domain" description="PAC" evidence="9">
    <location>
        <begin position="610"/>
        <end position="661"/>
    </location>
</feature>
<evidence type="ECO:0000256" key="2">
    <source>
        <dbReference type="ARBA" id="ARBA00012438"/>
    </source>
</evidence>
<dbReference type="PRINTS" id="PR00344">
    <property type="entry name" value="BCTRLSENSOR"/>
</dbReference>
<evidence type="ECO:0000256" key="1">
    <source>
        <dbReference type="ARBA" id="ARBA00000085"/>
    </source>
</evidence>
<dbReference type="InterPro" id="IPR003661">
    <property type="entry name" value="HisK_dim/P_dom"/>
</dbReference>
<dbReference type="InterPro" id="IPR003594">
    <property type="entry name" value="HATPase_dom"/>
</dbReference>
<evidence type="ECO:0000256" key="4">
    <source>
        <dbReference type="ARBA" id="ARBA00022679"/>
    </source>
</evidence>
<dbReference type="CDD" id="cd00082">
    <property type="entry name" value="HisKA"/>
    <property type="match status" value="1"/>
</dbReference>
<sequence length="896" mass="99741">MSGSRPDAWGTPLSGYVACANLSISSLTVGDPKGWLSDWSAFMPPTTSSSRSEAEGQAHELRSVADWRCGAYLDPMRGRPFTATTGAAGAMRQGHATDGTFLFGGTLWRRRWVLALILAVATVVALPAWARQRTSITVVLDDNYPPYIFRGSDGAVQGILKDRWEAWGRKTGIRVQLLAMDWARAQAVMNAGEADVIDTLFETPERLKLYDYSKPYATIDVPIFFHSSISGITGAETLRGFTVGVKDGDACIDWLDSRGIKSLRRYPSYESMIDAAGKHELRILCIDQPPASYFLYKMGLESQFRSSAPLYSGQFHWAVRKGDAELYRLIAKGFAAIPEEDVEAIQTKWMGSALTRPDSRYVEAITLALEVAALGALVLAAWAWLLRRQVASRTRQLEMAVDALKSSERHYRELVSLTPVGVFETDAAGHCIFVNDRWSKISGISAERALGDGWADGLHPDDRARIFAEWATAARDRVMFQSEYRFVAAGRRETWVLGQARAKQDPTGLIVGYIGTITDISAAKAAEAALAASEARFRTIFDNINDAIFIHDLDSGAILAVNQRMLEMYGYRDEAVVIHLNVGELSDGAPPYDDAAARYWIGKAAAGEPQMFEWRAKTSDGRLFWVEVNMRRSRIGGDNDRLLVVVRDISERKQVEQALTERTEALERSNADLEQFAYVASHDLREPLRMVSSYMALVERRYGDRLDKDGHEFISFAKEGAVRMDRLVQDLLEFSRVGRIKDPPVETSLDLVLANVLRVLRAVIADADAEVRCPMPLPKVVCCANEIFLLFQNMISNAVKFRAHGRPSVVTISAEQDGGLWRFAISDNGIGIEQIYFDRIFKIFHRLHTREHYDGTGIGLSICKKIVERHGGRIWVDSVHGEGTTFFFTLGATTES</sequence>
<name>A0A364P2D4_9PROT</name>
<keyword evidence="6" id="KW-1133">Transmembrane helix</keyword>
<evidence type="ECO:0000256" key="6">
    <source>
        <dbReference type="SAM" id="Phobius"/>
    </source>
</evidence>
<dbReference type="InterPro" id="IPR005467">
    <property type="entry name" value="His_kinase_dom"/>
</dbReference>
<dbReference type="EMBL" id="PGTO01000002">
    <property type="protein sequence ID" value="RAU23446.1"/>
    <property type="molecule type" value="Genomic_DNA"/>
</dbReference>
<dbReference type="Gene3D" id="3.30.450.20">
    <property type="entry name" value="PAS domain"/>
    <property type="match status" value="2"/>
</dbReference>
<dbReference type="Gene3D" id="1.10.287.130">
    <property type="match status" value="1"/>
</dbReference>
<dbReference type="SUPFAM" id="SSF55874">
    <property type="entry name" value="ATPase domain of HSP90 chaperone/DNA topoisomerase II/histidine kinase"/>
    <property type="match status" value="1"/>
</dbReference>
<dbReference type="Gene3D" id="3.40.190.10">
    <property type="entry name" value="Periplasmic binding protein-like II"/>
    <property type="match status" value="2"/>
</dbReference>
<dbReference type="Pfam" id="PF08447">
    <property type="entry name" value="PAS_3"/>
    <property type="match status" value="1"/>
</dbReference>
<evidence type="ECO:0000256" key="3">
    <source>
        <dbReference type="ARBA" id="ARBA00022553"/>
    </source>
</evidence>
<dbReference type="Pfam" id="PF02518">
    <property type="entry name" value="HATPase_c"/>
    <property type="match status" value="1"/>
</dbReference>
<dbReference type="PROSITE" id="PS50109">
    <property type="entry name" value="HIS_KIN"/>
    <property type="match status" value="1"/>
</dbReference>
<organism evidence="10 11">
    <name type="scientific">Paramagnetospirillum kuznetsovii</name>
    <dbReference type="NCBI Taxonomy" id="2053833"/>
    <lineage>
        <taxon>Bacteria</taxon>
        <taxon>Pseudomonadati</taxon>
        <taxon>Pseudomonadota</taxon>
        <taxon>Alphaproteobacteria</taxon>
        <taxon>Rhodospirillales</taxon>
        <taxon>Magnetospirillaceae</taxon>
        <taxon>Paramagnetospirillum</taxon>
    </lineage>
</organism>
<dbReference type="InterPro" id="IPR036890">
    <property type="entry name" value="HATPase_C_sf"/>
</dbReference>